<feature type="domain" description="Mur ligase N-terminal catalytic" evidence="9">
    <location>
        <begin position="21"/>
        <end position="69"/>
    </location>
</feature>
<keyword evidence="6 7" id="KW-0961">Cell wall biogenesis/degradation</keyword>
<evidence type="ECO:0000256" key="4">
    <source>
        <dbReference type="ARBA" id="ARBA00022984"/>
    </source>
</evidence>
<keyword evidence="7" id="KW-0067">ATP-binding</keyword>
<dbReference type="PANTHER" id="PTHR23135">
    <property type="entry name" value="MUR LIGASE FAMILY MEMBER"/>
    <property type="match status" value="1"/>
</dbReference>
<feature type="domain" description="Mur ligase C-terminal" evidence="10">
    <location>
        <begin position="337"/>
        <end position="461"/>
    </location>
</feature>
<dbReference type="Gene3D" id="3.40.1390.10">
    <property type="entry name" value="MurE/MurF, N-terminal domain"/>
    <property type="match status" value="1"/>
</dbReference>
<dbReference type="Gene3D" id="3.90.190.20">
    <property type="entry name" value="Mur ligase, C-terminal domain"/>
    <property type="match status" value="1"/>
</dbReference>
<dbReference type="InterPro" id="IPR005761">
    <property type="entry name" value="UDP-N-AcMur-Glu-dNH2Pim_ligase"/>
</dbReference>
<keyword evidence="2 7" id="KW-0132">Cell division</keyword>
<name>A0ABM9HMT3_9PROT</name>
<feature type="binding site" evidence="7">
    <location>
        <position position="459"/>
    </location>
    <ligand>
        <name>meso-2,6-diaminopimelate</name>
        <dbReference type="ChEBI" id="CHEBI:57791"/>
    </ligand>
</feature>
<comment type="PTM">
    <text evidence="7">Carboxylation is probably crucial for Mg(2+) binding and, consequently, for the gamma-phosphate positioning of ATP.</text>
</comment>
<dbReference type="RefSeq" id="WP_282023602.1">
    <property type="nucleotide sequence ID" value="NZ_CAMXCH010000002.1"/>
</dbReference>
<dbReference type="SUPFAM" id="SSF53623">
    <property type="entry name" value="MurD-like peptide ligases, catalytic domain"/>
    <property type="match status" value="1"/>
</dbReference>
<reference evidence="12" key="1">
    <citation type="submission" date="2022-10" db="EMBL/GenBank/DDBJ databases">
        <authorList>
            <person name="Botero Cardona J."/>
        </authorList>
    </citation>
    <scope>NUCLEOTIDE SEQUENCE</scope>
    <source>
        <strain evidence="12">R-83534</strain>
    </source>
</reference>
<dbReference type="Pfam" id="PF08245">
    <property type="entry name" value="Mur_ligase_M"/>
    <property type="match status" value="1"/>
</dbReference>
<feature type="modified residue" description="N6-carboxylysine" evidence="7">
    <location>
        <position position="220"/>
    </location>
</feature>
<dbReference type="EMBL" id="CAMXCH010000002">
    <property type="protein sequence ID" value="CAI3936208.1"/>
    <property type="molecule type" value="Genomic_DNA"/>
</dbReference>
<evidence type="ECO:0000313" key="12">
    <source>
        <dbReference type="EMBL" id="CAI3936208.1"/>
    </source>
</evidence>
<keyword evidence="4 7" id="KW-0573">Peptidoglycan synthesis</keyword>
<evidence type="ECO:0000256" key="5">
    <source>
        <dbReference type="ARBA" id="ARBA00023306"/>
    </source>
</evidence>
<dbReference type="Pfam" id="PF02875">
    <property type="entry name" value="Mur_ligase_C"/>
    <property type="match status" value="1"/>
</dbReference>
<comment type="function">
    <text evidence="7">Catalyzes the addition of meso-diaminopimelic acid to the nucleotide precursor UDP-N-acetylmuramoyl-L-alanyl-D-glutamate (UMAG) in the biosynthesis of bacterial cell-wall peptidoglycan.</text>
</comment>
<evidence type="ECO:0000259" key="9">
    <source>
        <dbReference type="Pfam" id="PF01225"/>
    </source>
</evidence>
<protein>
    <recommendedName>
        <fullName evidence="7">UDP-N-acetylmuramoyl-L-alanyl-D-glutamate--2,6-diaminopimelate ligase</fullName>
        <ecNumber evidence="7">6.3.2.13</ecNumber>
    </recommendedName>
    <alternativeName>
        <fullName evidence="7">Meso-A2pm-adding enzyme</fullName>
    </alternativeName>
    <alternativeName>
        <fullName evidence="7">Meso-diaminopimelate-adding enzyme</fullName>
    </alternativeName>
    <alternativeName>
        <fullName evidence="7">UDP-MurNAc-L-Ala-D-Glu:meso-diaminopimelate ligase</fullName>
    </alternativeName>
    <alternativeName>
        <fullName evidence="7">UDP-MurNAc-tripeptide synthetase</fullName>
    </alternativeName>
    <alternativeName>
        <fullName evidence="7">UDP-N-acetylmuramyl-tripeptide synthetase</fullName>
    </alternativeName>
</protein>
<keyword evidence="3 7" id="KW-0133">Cell shape</keyword>
<keyword evidence="7" id="KW-0963">Cytoplasm</keyword>
<feature type="binding site" evidence="7">
    <location>
        <begin position="153"/>
        <end position="154"/>
    </location>
    <ligand>
        <name>UDP-N-acetyl-alpha-D-muramoyl-L-alanyl-D-glutamate</name>
        <dbReference type="ChEBI" id="CHEBI:83900"/>
    </ligand>
</feature>
<feature type="binding site" evidence="7">
    <location>
        <begin position="109"/>
        <end position="115"/>
    </location>
    <ligand>
        <name>ATP</name>
        <dbReference type="ChEBI" id="CHEBI:30616"/>
    </ligand>
</feature>
<organism evidence="12 13">
    <name type="scientific">Commensalibacter papalotli</name>
    <name type="common">ex Botero et al. 2024</name>
    <dbReference type="NCBI Taxonomy" id="2972766"/>
    <lineage>
        <taxon>Bacteria</taxon>
        <taxon>Pseudomonadati</taxon>
        <taxon>Pseudomonadota</taxon>
        <taxon>Alphaproteobacteria</taxon>
        <taxon>Acetobacterales</taxon>
        <taxon>Acetobacteraceae</taxon>
    </lineage>
</organism>
<dbReference type="Proteomes" id="UP001154272">
    <property type="component" value="Unassembled WGS sequence"/>
</dbReference>
<feature type="binding site" evidence="7">
    <location>
        <position position="188"/>
    </location>
    <ligand>
        <name>UDP-N-acetyl-alpha-D-muramoyl-L-alanyl-D-glutamate</name>
        <dbReference type="ChEBI" id="CHEBI:83900"/>
    </ligand>
</feature>
<comment type="caution">
    <text evidence="12">The sequence shown here is derived from an EMBL/GenBank/DDBJ whole genome shotgun (WGS) entry which is preliminary data.</text>
</comment>
<evidence type="ECO:0000259" key="10">
    <source>
        <dbReference type="Pfam" id="PF02875"/>
    </source>
</evidence>
<comment type="catalytic activity">
    <reaction evidence="7">
        <text>UDP-N-acetyl-alpha-D-muramoyl-L-alanyl-D-glutamate + meso-2,6-diaminopimelate + ATP = UDP-N-acetyl-alpha-D-muramoyl-L-alanyl-gamma-D-glutamyl-meso-2,6-diaminopimelate + ADP + phosphate + H(+)</text>
        <dbReference type="Rhea" id="RHEA:23676"/>
        <dbReference type="ChEBI" id="CHEBI:15378"/>
        <dbReference type="ChEBI" id="CHEBI:30616"/>
        <dbReference type="ChEBI" id="CHEBI:43474"/>
        <dbReference type="ChEBI" id="CHEBI:57791"/>
        <dbReference type="ChEBI" id="CHEBI:83900"/>
        <dbReference type="ChEBI" id="CHEBI:83905"/>
        <dbReference type="ChEBI" id="CHEBI:456216"/>
        <dbReference type="EC" id="6.3.2.13"/>
    </reaction>
</comment>
<sequence>MISLNSLLHDVHLPIIDQDIHLTGITLDSRKVKDGYLFCALPGTHSNGCDYIKTAIEKGAKAILLSTNVDFPETEGCVYIYNDNPRYVFSLMAALFYPKHPKHQIAITGTNGKTSTADFVRQLWILKHYNSATIGTLGVISNTNYHYTGPVLTTPDPITLHQILTNLVKHDIQYVALEASSHGLDQYRLDGLTLEAGGFTNLTRDHLDYHHDLQHYLEAKLRLFKHILPIGGIAAVNADMDQDILKQIKQTIQERQQKLRLVGEQGEFLKLISVTPLPEGQKLEIKIMTGEQISVTLPLLGRYQVDNILLAIALIAKDTIDVKNLISLLPQLKGVRGRMEQAAILPNGAAIYVDYAHTPDALAHLLQSLRPHTHHKLYIIFGAGGDRDTGKRPLMAQEAQKYADHVIITDDNPRNENPELVRKQVKVGAPDALEIAGREEAIAQTIKKLQKDDILVVAGKGHEQGQIIGTTVYPFDDVTIIQKYASRL</sequence>
<dbReference type="NCBIfam" id="NF001124">
    <property type="entry name" value="PRK00139.1-2"/>
    <property type="match status" value="1"/>
</dbReference>
<comment type="pathway">
    <text evidence="7 8">Cell wall biogenesis; peptidoglycan biosynthesis.</text>
</comment>
<dbReference type="EC" id="6.3.2.13" evidence="7"/>
<feature type="binding site" evidence="7">
    <location>
        <position position="186"/>
    </location>
    <ligand>
        <name>UDP-N-acetyl-alpha-D-muramoyl-L-alanyl-D-glutamate</name>
        <dbReference type="ChEBI" id="CHEBI:83900"/>
    </ligand>
</feature>
<feature type="binding site" evidence="7">
    <location>
        <position position="29"/>
    </location>
    <ligand>
        <name>UDP-N-acetyl-alpha-D-muramoyl-L-alanyl-D-glutamate</name>
        <dbReference type="ChEBI" id="CHEBI:83900"/>
    </ligand>
</feature>
<keyword evidence="7" id="KW-0436">Ligase</keyword>
<dbReference type="Gene3D" id="3.40.1190.10">
    <property type="entry name" value="Mur-like, catalytic domain"/>
    <property type="match status" value="1"/>
</dbReference>
<feature type="short sequence motif" description="Meso-diaminopimelate recognition motif" evidence="7">
    <location>
        <begin position="411"/>
        <end position="414"/>
    </location>
</feature>
<feature type="binding site" evidence="7">
    <location>
        <position position="463"/>
    </location>
    <ligand>
        <name>meso-2,6-diaminopimelate</name>
        <dbReference type="ChEBI" id="CHEBI:57791"/>
    </ligand>
</feature>
<dbReference type="SUPFAM" id="SSF53244">
    <property type="entry name" value="MurD-like peptide ligases, peptide-binding domain"/>
    <property type="match status" value="1"/>
</dbReference>
<dbReference type="InterPro" id="IPR004101">
    <property type="entry name" value="Mur_ligase_C"/>
</dbReference>
<keyword evidence="5 7" id="KW-0131">Cell cycle</keyword>
<evidence type="ECO:0000256" key="8">
    <source>
        <dbReference type="RuleBase" id="RU004135"/>
    </source>
</evidence>
<feature type="binding site" evidence="7">
    <location>
        <position position="387"/>
    </location>
    <ligand>
        <name>meso-2,6-diaminopimelate</name>
        <dbReference type="ChEBI" id="CHEBI:57791"/>
    </ligand>
</feature>
<dbReference type="SUPFAM" id="SSF63418">
    <property type="entry name" value="MurE/MurF N-terminal domain"/>
    <property type="match status" value="1"/>
</dbReference>
<accession>A0ABM9HMT3</accession>
<evidence type="ECO:0000256" key="6">
    <source>
        <dbReference type="ARBA" id="ARBA00023316"/>
    </source>
</evidence>
<evidence type="ECO:0000256" key="3">
    <source>
        <dbReference type="ARBA" id="ARBA00022960"/>
    </source>
</evidence>
<dbReference type="InterPro" id="IPR035911">
    <property type="entry name" value="MurE/MurF_N"/>
</dbReference>
<keyword evidence="7" id="KW-0460">Magnesium</keyword>
<feature type="domain" description="Mur ligase central" evidence="11">
    <location>
        <begin position="107"/>
        <end position="314"/>
    </location>
</feature>
<dbReference type="InterPro" id="IPR013221">
    <property type="entry name" value="Mur_ligase_cen"/>
</dbReference>
<comment type="similarity">
    <text evidence="1 7">Belongs to the MurCDEF family. MurE subfamily.</text>
</comment>
<dbReference type="HAMAP" id="MF_00208">
    <property type="entry name" value="MurE"/>
    <property type="match status" value="1"/>
</dbReference>
<dbReference type="Pfam" id="PF01225">
    <property type="entry name" value="Mur_ligase"/>
    <property type="match status" value="1"/>
</dbReference>
<feature type="binding site" evidence="7">
    <location>
        <position position="180"/>
    </location>
    <ligand>
        <name>UDP-N-acetyl-alpha-D-muramoyl-L-alanyl-D-glutamate</name>
        <dbReference type="ChEBI" id="CHEBI:83900"/>
    </ligand>
</feature>
<comment type="cofactor">
    <cofactor evidence="7">
        <name>Mg(2+)</name>
        <dbReference type="ChEBI" id="CHEBI:18420"/>
    </cofactor>
</comment>
<evidence type="ECO:0000313" key="13">
    <source>
        <dbReference type="Proteomes" id="UP001154272"/>
    </source>
</evidence>
<dbReference type="InterPro" id="IPR036615">
    <property type="entry name" value="Mur_ligase_C_dom_sf"/>
</dbReference>
<comment type="subcellular location">
    <subcellularLocation>
        <location evidence="7 8">Cytoplasm</location>
    </subcellularLocation>
</comment>
<comment type="caution">
    <text evidence="7">Lacks conserved residue(s) required for the propagation of feature annotation.</text>
</comment>
<evidence type="ECO:0000259" key="11">
    <source>
        <dbReference type="Pfam" id="PF08245"/>
    </source>
</evidence>
<dbReference type="PANTHER" id="PTHR23135:SF4">
    <property type="entry name" value="UDP-N-ACETYLMURAMOYL-L-ALANYL-D-GLUTAMATE--2,6-DIAMINOPIMELATE LIGASE MURE HOMOLOG, CHLOROPLASTIC"/>
    <property type="match status" value="1"/>
</dbReference>
<dbReference type="InterPro" id="IPR000713">
    <property type="entry name" value="Mur_ligase_N"/>
</dbReference>
<gene>
    <name evidence="7" type="primary">murE</name>
    <name evidence="12" type="ORF">R83534S58_LOCUS842</name>
</gene>
<evidence type="ECO:0000256" key="2">
    <source>
        <dbReference type="ARBA" id="ARBA00022618"/>
    </source>
</evidence>
<feature type="binding site" evidence="7">
    <location>
        <position position="27"/>
    </location>
    <ligand>
        <name>UDP-N-acetyl-alpha-D-muramoyl-L-alanyl-D-glutamate</name>
        <dbReference type="ChEBI" id="CHEBI:83900"/>
    </ligand>
</feature>
<dbReference type="InterPro" id="IPR036565">
    <property type="entry name" value="Mur-like_cat_sf"/>
</dbReference>
<keyword evidence="7" id="KW-0547">Nucleotide-binding</keyword>
<dbReference type="NCBIfam" id="TIGR01085">
    <property type="entry name" value="murE"/>
    <property type="match status" value="1"/>
</dbReference>
<keyword evidence="13" id="KW-1185">Reference proteome</keyword>
<feature type="binding site" evidence="7">
    <location>
        <begin position="411"/>
        <end position="414"/>
    </location>
    <ligand>
        <name>meso-2,6-diaminopimelate</name>
        <dbReference type="ChEBI" id="CHEBI:57791"/>
    </ligand>
</feature>
<proteinExistence type="inferred from homology"/>
<evidence type="ECO:0000256" key="7">
    <source>
        <dbReference type="HAMAP-Rule" id="MF_00208"/>
    </source>
</evidence>
<evidence type="ECO:0000256" key="1">
    <source>
        <dbReference type="ARBA" id="ARBA00005898"/>
    </source>
</evidence>
<dbReference type="NCBIfam" id="NF001126">
    <property type="entry name" value="PRK00139.1-4"/>
    <property type="match status" value="1"/>
</dbReference>